<gene>
    <name evidence="1" type="ORF">EAI_13148</name>
</gene>
<reference evidence="1 2" key="1">
    <citation type="journal article" date="2010" name="Science">
        <title>Genomic comparison of the ants Camponotus floridanus and Harpegnathos saltator.</title>
        <authorList>
            <person name="Bonasio R."/>
            <person name="Zhang G."/>
            <person name="Ye C."/>
            <person name="Mutti N.S."/>
            <person name="Fang X."/>
            <person name="Qin N."/>
            <person name="Donahue G."/>
            <person name="Yang P."/>
            <person name="Li Q."/>
            <person name="Li C."/>
            <person name="Zhang P."/>
            <person name="Huang Z."/>
            <person name="Berger S.L."/>
            <person name="Reinberg D."/>
            <person name="Wang J."/>
            <person name="Liebig J."/>
        </authorList>
    </citation>
    <scope>NUCLEOTIDE SEQUENCE [LARGE SCALE GENOMIC DNA]</scope>
    <source>
        <strain evidence="1 2">R22 G/1</strain>
    </source>
</reference>
<name>E2BIL1_HARSA</name>
<dbReference type="Proteomes" id="UP000008237">
    <property type="component" value="Unassembled WGS sequence"/>
</dbReference>
<organism evidence="2">
    <name type="scientific">Harpegnathos saltator</name>
    <name type="common">Jerdon's jumping ant</name>
    <dbReference type="NCBI Taxonomy" id="610380"/>
    <lineage>
        <taxon>Eukaryota</taxon>
        <taxon>Metazoa</taxon>
        <taxon>Ecdysozoa</taxon>
        <taxon>Arthropoda</taxon>
        <taxon>Hexapoda</taxon>
        <taxon>Insecta</taxon>
        <taxon>Pterygota</taxon>
        <taxon>Neoptera</taxon>
        <taxon>Endopterygota</taxon>
        <taxon>Hymenoptera</taxon>
        <taxon>Apocrita</taxon>
        <taxon>Aculeata</taxon>
        <taxon>Formicoidea</taxon>
        <taxon>Formicidae</taxon>
        <taxon>Ponerinae</taxon>
        <taxon>Ponerini</taxon>
        <taxon>Harpegnathos</taxon>
    </lineage>
</organism>
<keyword evidence="2" id="KW-1185">Reference proteome</keyword>
<dbReference type="AlphaFoldDB" id="E2BIL1"/>
<accession>E2BIL1</accession>
<sequence length="62" mass="7219">EKKKECGYVSGIGRRLTHGASNNLSKELTLEDPTAYRKLLQLTRERFEELLKKVHPPVQKKR</sequence>
<dbReference type="EMBL" id="GL448516">
    <property type="protein sequence ID" value="EFN84458.1"/>
    <property type="molecule type" value="Genomic_DNA"/>
</dbReference>
<protein>
    <submittedName>
        <fullName evidence="1">Uncharacterized protein</fullName>
    </submittedName>
</protein>
<feature type="non-terminal residue" evidence="1">
    <location>
        <position position="1"/>
    </location>
</feature>
<feature type="non-terminal residue" evidence="1">
    <location>
        <position position="62"/>
    </location>
</feature>
<evidence type="ECO:0000313" key="1">
    <source>
        <dbReference type="EMBL" id="EFN84458.1"/>
    </source>
</evidence>
<evidence type="ECO:0000313" key="2">
    <source>
        <dbReference type="Proteomes" id="UP000008237"/>
    </source>
</evidence>
<dbReference type="InParanoid" id="E2BIL1"/>
<proteinExistence type="predicted"/>